<evidence type="ECO:0000256" key="5">
    <source>
        <dbReference type="PIRNR" id="PIRNR000410"/>
    </source>
</evidence>
<dbReference type="InterPro" id="IPR026024">
    <property type="entry name" value="Chemotaxis_MeTrfase_CheR"/>
</dbReference>
<dbReference type="InterPro" id="IPR036804">
    <property type="entry name" value="CheR_N_sf"/>
</dbReference>
<name>A0ABW0QJQ1_9GAMM</name>
<keyword evidence="8" id="KW-1185">Reference proteome</keyword>
<dbReference type="Proteomes" id="UP001596114">
    <property type="component" value="Unassembled WGS sequence"/>
</dbReference>
<accession>A0ABW0QJQ1</accession>
<evidence type="ECO:0000259" key="6">
    <source>
        <dbReference type="PROSITE" id="PS50123"/>
    </source>
</evidence>
<organism evidence="7 8">
    <name type="scientific">Rhodanobacter ginsengisoli</name>
    <dbReference type="NCBI Taxonomy" id="418646"/>
    <lineage>
        <taxon>Bacteria</taxon>
        <taxon>Pseudomonadati</taxon>
        <taxon>Pseudomonadota</taxon>
        <taxon>Gammaproteobacteria</taxon>
        <taxon>Lysobacterales</taxon>
        <taxon>Rhodanobacteraceae</taxon>
        <taxon>Rhodanobacter</taxon>
    </lineage>
</organism>
<dbReference type="RefSeq" id="WP_377317380.1">
    <property type="nucleotide sequence ID" value="NZ_JBHSNF010000001.1"/>
</dbReference>
<reference evidence="8" key="1">
    <citation type="journal article" date="2019" name="Int. J. Syst. Evol. Microbiol.">
        <title>The Global Catalogue of Microorganisms (GCM) 10K type strain sequencing project: providing services to taxonomists for standard genome sequencing and annotation.</title>
        <authorList>
            <consortium name="The Broad Institute Genomics Platform"/>
            <consortium name="The Broad Institute Genome Sequencing Center for Infectious Disease"/>
            <person name="Wu L."/>
            <person name="Ma J."/>
        </authorList>
    </citation>
    <scope>NUCLEOTIDE SEQUENCE [LARGE SCALE GENOMIC DNA]</scope>
    <source>
        <strain evidence="8">CGMCC 1.16619</strain>
    </source>
</reference>
<sequence length="296" mass="33364">MNAVTGKFDDPVTATASSATGPALGEVEFQYLRAFVLEHCGIALGEQKRQLVQGRLLRRLRALGLSNFQGYCELLRRDPHSELGELASAISTNVTSFFREAHHYDLLTDELLPRWLQQKRRDGDRLRIWSAGCSTGEEPYALAMVLAEALERSDGTLDAKILATDLSPQALESARKGVYSLERLAGISAERCQRWMLRGTGEYEGLACVHPRLRELVTIEPLNLLHPWPMSGPFDAIFCRNVVIYFDQPTKQRLFRRYADLLPTGGYLFLGHSESLHGINDQFELIGRTVYRKLGR</sequence>
<dbReference type="InterPro" id="IPR029063">
    <property type="entry name" value="SAM-dependent_MTases_sf"/>
</dbReference>
<dbReference type="Gene3D" id="1.10.155.10">
    <property type="entry name" value="Chemotaxis receptor methyltransferase CheR, N-terminal domain"/>
    <property type="match status" value="1"/>
</dbReference>
<comment type="catalytic activity">
    <reaction evidence="1 5">
        <text>L-glutamyl-[protein] + S-adenosyl-L-methionine = [protein]-L-glutamate 5-O-methyl ester + S-adenosyl-L-homocysteine</text>
        <dbReference type="Rhea" id="RHEA:24452"/>
        <dbReference type="Rhea" id="RHEA-COMP:10208"/>
        <dbReference type="Rhea" id="RHEA-COMP:10311"/>
        <dbReference type="ChEBI" id="CHEBI:29973"/>
        <dbReference type="ChEBI" id="CHEBI:57856"/>
        <dbReference type="ChEBI" id="CHEBI:59789"/>
        <dbReference type="ChEBI" id="CHEBI:82795"/>
        <dbReference type="EC" id="2.1.1.80"/>
    </reaction>
</comment>
<evidence type="ECO:0000256" key="1">
    <source>
        <dbReference type="ARBA" id="ARBA00001541"/>
    </source>
</evidence>
<dbReference type="PANTHER" id="PTHR24422">
    <property type="entry name" value="CHEMOTAXIS PROTEIN METHYLTRANSFERASE"/>
    <property type="match status" value="1"/>
</dbReference>
<dbReference type="InterPro" id="IPR000780">
    <property type="entry name" value="CheR_MeTrfase"/>
</dbReference>
<dbReference type="Gene3D" id="3.40.50.150">
    <property type="entry name" value="Vaccinia Virus protein VP39"/>
    <property type="match status" value="1"/>
</dbReference>
<evidence type="ECO:0000256" key="3">
    <source>
        <dbReference type="ARBA" id="ARBA00022679"/>
    </source>
</evidence>
<proteinExistence type="predicted"/>
<dbReference type="CDD" id="cd02440">
    <property type="entry name" value="AdoMet_MTases"/>
    <property type="match status" value="1"/>
</dbReference>
<dbReference type="EC" id="2.1.1.80" evidence="5"/>
<protein>
    <recommendedName>
        <fullName evidence="5">Chemotaxis protein methyltransferase</fullName>
        <ecNumber evidence="5">2.1.1.80</ecNumber>
    </recommendedName>
</protein>
<dbReference type="PANTHER" id="PTHR24422:SF19">
    <property type="entry name" value="CHEMOTAXIS PROTEIN METHYLTRANSFERASE"/>
    <property type="match status" value="1"/>
</dbReference>
<feature type="domain" description="CheR-type methyltransferase" evidence="6">
    <location>
        <begin position="17"/>
        <end position="296"/>
    </location>
</feature>
<dbReference type="PRINTS" id="PR00996">
    <property type="entry name" value="CHERMTFRASE"/>
</dbReference>
<dbReference type="PIRSF" id="PIRSF000410">
    <property type="entry name" value="CheR"/>
    <property type="match status" value="1"/>
</dbReference>
<dbReference type="SMART" id="SM00138">
    <property type="entry name" value="MeTrc"/>
    <property type="match status" value="1"/>
</dbReference>
<dbReference type="PROSITE" id="PS50123">
    <property type="entry name" value="CHER"/>
    <property type="match status" value="1"/>
</dbReference>
<dbReference type="SUPFAM" id="SSF53335">
    <property type="entry name" value="S-adenosyl-L-methionine-dependent methyltransferases"/>
    <property type="match status" value="1"/>
</dbReference>
<dbReference type="GO" id="GO:0032259">
    <property type="term" value="P:methylation"/>
    <property type="evidence" value="ECO:0007669"/>
    <property type="project" value="UniProtKB-KW"/>
</dbReference>
<dbReference type="GO" id="GO:0008168">
    <property type="term" value="F:methyltransferase activity"/>
    <property type="evidence" value="ECO:0007669"/>
    <property type="project" value="UniProtKB-KW"/>
</dbReference>
<keyword evidence="4 5" id="KW-0949">S-adenosyl-L-methionine</keyword>
<evidence type="ECO:0000256" key="4">
    <source>
        <dbReference type="ARBA" id="ARBA00022691"/>
    </source>
</evidence>
<evidence type="ECO:0000313" key="8">
    <source>
        <dbReference type="Proteomes" id="UP001596114"/>
    </source>
</evidence>
<dbReference type="EMBL" id="JBHSNF010000001">
    <property type="protein sequence ID" value="MFC5524831.1"/>
    <property type="molecule type" value="Genomic_DNA"/>
</dbReference>
<keyword evidence="3 5" id="KW-0808">Transferase</keyword>
<dbReference type="InterPro" id="IPR022641">
    <property type="entry name" value="CheR_N"/>
</dbReference>
<keyword evidence="2 5" id="KW-0489">Methyltransferase</keyword>
<dbReference type="Pfam" id="PF03705">
    <property type="entry name" value="CheR_N"/>
    <property type="match status" value="1"/>
</dbReference>
<comment type="function">
    <text evidence="5">Methylation of the membrane-bound methyl-accepting chemotaxis proteins (MCP) to form gamma-glutamyl methyl ester residues in MCP.</text>
</comment>
<gene>
    <name evidence="7" type="ORF">ACFPPA_03655</name>
</gene>
<dbReference type="InterPro" id="IPR022642">
    <property type="entry name" value="CheR_C"/>
</dbReference>
<evidence type="ECO:0000313" key="7">
    <source>
        <dbReference type="EMBL" id="MFC5524831.1"/>
    </source>
</evidence>
<dbReference type="InterPro" id="IPR050903">
    <property type="entry name" value="Bact_Chemotaxis_MeTrfase"/>
</dbReference>
<dbReference type="Pfam" id="PF01739">
    <property type="entry name" value="CheR"/>
    <property type="match status" value="1"/>
</dbReference>
<comment type="caution">
    <text evidence="7">The sequence shown here is derived from an EMBL/GenBank/DDBJ whole genome shotgun (WGS) entry which is preliminary data.</text>
</comment>
<dbReference type="SUPFAM" id="SSF47757">
    <property type="entry name" value="Chemotaxis receptor methyltransferase CheR, N-terminal domain"/>
    <property type="match status" value="1"/>
</dbReference>
<evidence type="ECO:0000256" key="2">
    <source>
        <dbReference type="ARBA" id="ARBA00022603"/>
    </source>
</evidence>